<reference evidence="1" key="1">
    <citation type="submission" date="2022-10" db="EMBL/GenBank/DDBJ databases">
        <title>Complete Genome of Trichothecium roseum strain YXFP-22015, a Plant Pathogen Isolated from Citrus.</title>
        <authorList>
            <person name="Wang Y."/>
            <person name="Zhu L."/>
        </authorList>
    </citation>
    <scope>NUCLEOTIDE SEQUENCE</scope>
    <source>
        <strain evidence="1">YXFP-22015</strain>
    </source>
</reference>
<evidence type="ECO:0000313" key="2">
    <source>
        <dbReference type="Proteomes" id="UP001163324"/>
    </source>
</evidence>
<dbReference type="Proteomes" id="UP001163324">
    <property type="component" value="Chromosome 1"/>
</dbReference>
<evidence type="ECO:0000313" key="1">
    <source>
        <dbReference type="EMBL" id="KAI9903977.1"/>
    </source>
</evidence>
<organism evidence="1 2">
    <name type="scientific">Trichothecium roseum</name>
    <dbReference type="NCBI Taxonomy" id="47278"/>
    <lineage>
        <taxon>Eukaryota</taxon>
        <taxon>Fungi</taxon>
        <taxon>Dikarya</taxon>
        <taxon>Ascomycota</taxon>
        <taxon>Pezizomycotina</taxon>
        <taxon>Sordariomycetes</taxon>
        <taxon>Hypocreomycetidae</taxon>
        <taxon>Hypocreales</taxon>
        <taxon>Hypocreales incertae sedis</taxon>
        <taxon>Trichothecium</taxon>
    </lineage>
</organism>
<dbReference type="EMBL" id="CM047940">
    <property type="protein sequence ID" value="KAI9903977.1"/>
    <property type="molecule type" value="Genomic_DNA"/>
</dbReference>
<proteinExistence type="predicted"/>
<sequence length="428" mass="46234">MVQPPQPHDGGKPKGSGKQSAQPALVLPQGTRPNPQPPLALPQRTRPDPRPSLMLPQGRQANPQPQPMLPQGFRPNPPPQLALPQGTSTDNLQQALAPTRATQSNRQHVPPSPYGQPPPKKHQAVANPQDPQFPQPSNIPPAPTPGATAALFTTTTTAAAAAAAATVAPNNLEPPGDQIIARACKHCADHGLTCDALRLNKAKSREYRYECTNCCERRHTSGDPDLECIFLSNRTASAASSHFGGGGSNTGGNVQTDRLGHFTYRRFHPLDPPHWNDPVTGAGTGDIPARCDLCALTGKLCDVDSVLRKSKGGHDKLPKNMSCAIGGRLMKNRHPKVRNGADPWSRHACDHCEDLTKNRRNVPVEDMCSWLLDRNTWGGPCNHCQAAGRTCLRKGREVVPPNHETQQNIGTHPGMVNQDDDDTDEQQQ</sequence>
<keyword evidence="2" id="KW-1185">Reference proteome</keyword>
<gene>
    <name evidence="1" type="ORF">N3K66_000506</name>
</gene>
<protein>
    <submittedName>
        <fullName evidence="1">Uncharacterized protein</fullName>
    </submittedName>
</protein>
<accession>A0ACC0VC69</accession>
<name>A0ACC0VC69_9HYPO</name>
<comment type="caution">
    <text evidence="1">The sequence shown here is derived from an EMBL/GenBank/DDBJ whole genome shotgun (WGS) entry which is preliminary data.</text>
</comment>